<name>A0A7G8LI15_9CAUD</name>
<sequence length="87" mass="9616">MSDLINAVDADDASFPVGTVLVEKHHSLPATMLRTHVSRTADGRIEPDRGNVWMAIHSDASFLFYSSLEEFVQVQGGPGLFQEVFRP</sequence>
<proteinExistence type="predicted"/>
<evidence type="ECO:0000313" key="1">
    <source>
        <dbReference type="EMBL" id="QNJ56887.1"/>
    </source>
</evidence>
<gene>
    <name evidence="1" type="primary">77</name>
    <name evidence="1" type="ORF">SEA_REINDEER_77</name>
</gene>
<dbReference type="GeneID" id="63210820"/>
<accession>A0A7G8LI15</accession>
<dbReference type="RefSeq" id="YP_010014138.1">
    <property type="nucleotide sequence ID" value="NC_053516.1"/>
</dbReference>
<protein>
    <submittedName>
        <fullName evidence="1">Uncharacterized protein</fullName>
    </submittedName>
</protein>
<evidence type="ECO:0000313" key="2">
    <source>
        <dbReference type="Proteomes" id="UP000515841"/>
    </source>
</evidence>
<organism evidence="1 2">
    <name type="scientific">Mycobacterium phage Reindeer</name>
    <dbReference type="NCBI Taxonomy" id="2762283"/>
    <lineage>
        <taxon>Viruses</taxon>
        <taxon>Duplodnaviria</taxon>
        <taxon>Heunggongvirae</taxon>
        <taxon>Uroviricota</taxon>
        <taxon>Caudoviricetes</taxon>
        <taxon>Vilmaviridae</taxon>
        <taxon>Mclasvirinae</taxon>
        <taxon>Bongovirus</taxon>
        <taxon>Bongovirus reindeer</taxon>
    </lineage>
</organism>
<dbReference type="KEGG" id="vg:63210820"/>
<dbReference type="EMBL" id="MT658803">
    <property type="protein sequence ID" value="QNJ56887.1"/>
    <property type="molecule type" value="Genomic_DNA"/>
</dbReference>
<keyword evidence="2" id="KW-1185">Reference proteome</keyword>
<reference evidence="1 2" key="1">
    <citation type="submission" date="2020-06" db="EMBL/GenBank/DDBJ databases">
        <authorList>
            <person name="Spencer C.E."/>
            <person name="Frederick G.D."/>
            <person name="Baliraine F.N."/>
            <person name="Favela G."/>
            <person name="Farmer V."/>
            <person name="Galindo A."/>
            <person name="Garlena R.A."/>
            <person name="Russell D.A."/>
            <person name="Pope W.H."/>
            <person name="Jacobs-Sera D."/>
            <person name="Hatfull G.F."/>
        </authorList>
    </citation>
    <scope>NUCLEOTIDE SEQUENCE [LARGE SCALE GENOMIC DNA]</scope>
</reference>
<dbReference type="Proteomes" id="UP000515841">
    <property type="component" value="Segment"/>
</dbReference>